<organism evidence="1 2">
    <name type="scientific">Serratia quinivorans</name>
    <dbReference type="NCBI Taxonomy" id="137545"/>
    <lineage>
        <taxon>Bacteria</taxon>
        <taxon>Pseudomonadati</taxon>
        <taxon>Pseudomonadota</taxon>
        <taxon>Gammaproteobacteria</taxon>
        <taxon>Enterobacterales</taxon>
        <taxon>Yersiniaceae</taxon>
        <taxon>Serratia</taxon>
    </lineage>
</organism>
<proteinExistence type="predicted"/>
<evidence type="ECO:0000313" key="1">
    <source>
        <dbReference type="EMBL" id="SUI83856.1"/>
    </source>
</evidence>
<gene>
    <name evidence="1" type="ORF">NCTC11544_04589</name>
</gene>
<dbReference type="RefSeq" id="WP_115184391.1">
    <property type="nucleotide sequence ID" value="NZ_CAMKUF010000001.1"/>
</dbReference>
<evidence type="ECO:0000313" key="2">
    <source>
        <dbReference type="Proteomes" id="UP000255529"/>
    </source>
</evidence>
<protein>
    <recommendedName>
        <fullName evidence="3">SH3 domain-containing protein</fullName>
    </recommendedName>
</protein>
<evidence type="ECO:0008006" key="3">
    <source>
        <dbReference type="Google" id="ProtNLM"/>
    </source>
</evidence>
<reference evidence="1 2" key="1">
    <citation type="submission" date="2018-06" db="EMBL/GenBank/DDBJ databases">
        <authorList>
            <consortium name="Pathogen Informatics"/>
            <person name="Doyle S."/>
        </authorList>
    </citation>
    <scope>NUCLEOTIDE SEQUENCE [LARGE SCALE GENOMIC DNA]</scope>
    <source>
        <strain evidence="1 2">NCTC11544</strain>
    </source>
</reference>
<dbReference type="AlphaFoldDB" id="A0A380APP3"/>
<dbReference type="PROSITE" id="PS51257">
    <property type="entry name" value="PROKAR_LIPOPROTEIN"/>
    <property type="match status" value="1"/>
</dbReference>
<sequence length="166" mass="17682">MKTRIALTLLTALTLAGCSTPPPPPPALDINAMISSEVDGVKLQHRAAIKAPQRFKPIGKEYRSLYAASIMSSPGYSGSAVGSLDNAAAFYVLGEVENNWLAITEAEGGNLMGYIQANAGVPVSRYKSTLRKDLPRRNRATRQDCVKVGGDSKACKDSGSATWILQ</sequence>
<dbReference type="EMBL" id="UGYN01000002">
    <property type="protein sequence ID" value="SUI83856.1"/>
    <property type="molecule type" value="Genomic_DNA"/>
</dbReference>
<accession>A0A380APP3</accession>
<name>A0A380APP3_9GAMM</name>
<dbReference type="Proteomes" id="UP000255529">
    <property type="component" value="Unassembled WGS sequence"/>
</dbReference>
<dbReference type="NCBIfam" id="NF041850">
    <property type="entry name" value="VI_secsys_TagV"/>
    <property type="match status" value="1"/>
</dbReference>